<dbReference type="GO" id="GO:0005525">
    <property type="term" value="F:GTP binding"/>
    <property type="evidence" value="ECO:0007669"/>
    <property type="project" value="InterPro"/>
</dbReference>
<dbReference type="PANTHER" id="PTHR22796:SF1">
    <property type="entry name" value="VWFA DOMAIN-CONTAINING PROTEIN"/>
    <property type="match status" value="1"/>
</dbReference>
<gene>
    <name evidence="3" type="ORF">POCTA_138.1.T0930214</name>
</gene>
<evidence type="ECO:0000313" key="3">
    <source>
        <dbReference type="EMBL" id="CAD8188882.1"/>
    </source>
</evidence>
<dbReference type="OrthoDB" id="306346at2759"/>
<dbReference type="InterPro" id="IPR030383">
    <property type="entry name" value="G_VLIG_dom"/>
</dbReference>
<feature type="coiled-coil region" evidence="1">
    <location>
        <begin position="965"/>
        <end position="1010"/>
    </location>
</feature>
<evidence type="ECO:0000256" key="1">
    <source>
        <dbReference type="SAM" id="Coils"/>
    </source>
</evidence>
<feature type="coiled-coil region" evidence="1">
    <location>
        <begin position="813"/>
        <end position="936"/>
    </location>
</feature>
<evidence type="ECO:0000313" key="4">
    <source>
        <dbReference type="Proteomes" id="UP000683925"/>
    </source>
</evidence>
<organism evidence="3 4">
    <name type="scientific">Paramecium octaurelia</name>
    <dbReference type="NCBI Taxonomy" id="43137"/>
    <lineage>
        <taxon>Eukaryota</taxon>
        <taxon>Sar</taxon>
        <taxon>Alveolata</taxon>
        <taxon>Ciliophora</taxon>
        <taxon>Intramacronucleata</taxon>
        <taxon>Oligohymenophorea</taxon>
        <taxon>Peniculida</taxon>
        <taxon>Parameciidae</taxon>
        <taxon>Paramecium</taxon>
    </lineage>
</organism>
<name>A0A8S1WJ30_PAROT</name>
<accession>A0A8S1WJ30</accession>
<keyword evidence="1" id="KW-0175">Coiled coil</keyword>
<reference evidence="3" key="1">
    <citation type="submission" date="2021-01" db="EMBL/GenBank/DDBJ databases">
        <authorList>
            <consortium name="Genoscope - CEA"/>
            <person name="William W."/>
        </authorList>
    </citation>
    <scope>NUCLEOTIDE SEQUENCE</scope>
</reference>
<keyword evidence="4" id="KW-1185">Reference proteome</keyword>
<dbReference type="EMBL" id="CAJJDP010000092">
    <property type="protein sequence ID" value="CAD8188882.1"/>
    <property type="molecule type" value="Genomic_DNA"/>
</dbReference>
<proteinExistence type="predicted"/>
<dbReference type="PROSITE" id="PS51717">
    <property type="entry name" value="G_VLIG"/>
    <property type="match status" value="1"/>
</dbReference>
<comment type="caution">
    <text evidence="3">The sequence shown here is derived from an EMBL/GenBank/DDBJ whole genome shotgun (WGS) entry which is preliminary data.</text>
</comment>
<evidence type="ECO:0000259" key="2">
    <source>
        <dbReference type="PROSITE" id="PS51717"/>
    </source>
</evidence>
<dbReference type="PANTHER" id="PTHR22796">
    <property type="entry name" value="URG4-RELATED"/>
    <property type="match status" value="1"/>
</dbReference>
<protein>
    <recommendedName>
        <fullName evidence="2">VLIG-type G domain-containing protein</fullName>
    </recommendedName>
</protein>
<dbReference type="Pfam" id="PF25683">
    <property type="entry name" value="URGCP_GTPase"/>
    <property type="match status" value="1"/>
</dbReference>
<feature type="domain" description="VLIG-type G" evidence="2">
    <location>
        <begin position="1077"/>
        <end position="1187"/>
    </location>
</feature>
<dbReference type="Proteomes" id="UP000683925">
    <property type="component" value="Unassembled WGS sequence"/>
</dbReference>
<sequence length="1928" mass="229414">MNKLQILQSIQKEIDEIIENNQFNDEGIENDLKQLLEQQDDEIRTEIILYIHQHFPQFAQTQENLREKYSKNLQEKKYDQILLELKNNQYCEQNLIPLSIQNYLIPLQQLKDNLHLIFDLIELVKQNGYPNFISLLKLLINLFFLDCDNEIKGQIHQFVGSLLENQIYKFECYVAQMTQNIQIQDNFLDCIHKVQSKEISAKQGKESLHQKCKDNQILFLFELFTLKLGSHADNLKGFITNLICAKNKIINKDELIEYVSLTENFNENLDFLYFKFVFYFWIQFIEIFKIKESILIVEDKLSKSQTKKKVLEGAIKNLNSKEKNMIYRYLRRKILYYCNFEDEDFREVYQKYKVKEKEFIQKQKLKEFAEISKELMFYQLKSLQSQQKYWTKEISILSFLATNELNSNLENLIQTNFKGNNDRKLDNLPKVQKINLLHLEQSIKSNRQIKMSRFVNQTETFIQYPKQLKIKMEEFNISLTSINKIQTIVNEWFRDKTNEENFKKLLPFYFNIIKRGESPEELLSLINKNVMQKNKSHWNETLNLKSLFQLLYNNSDKELQMILLKIHSKYRPVPLLYQNPQLEQDKTSIKDFYVFNTNIYYLLSNDFPIINFSLSQTVNQFGKTELINKLFYIDNKEDQKFEISDSSRMNNNSVDCQFDFSFNGSRNYLIADVHGQLEDEIFEQLLPFFQVWIIQMKTEDEFDENVDKLIELCEKMKLNFQPKIILIIRDSEKKELNQQKIEELKKKELDFCTSQILNLNQLVNQAIEIEERTKIKKCILQQIGTRNEKISEEQIQKSFLQLCKGFNVEDKEIRESQKILNELAKELKILEQNEYGFYSIKAFPFRNLVWEIKTKKQQRQELNYTILSLEQELEKKKNVINDLKNEKSSDQKEKIKQKENEKKDIENNIKSIQDKLREITNKIQDIEDKKQKQNFEESKLIKSFSLIFKQDNYYITYLRFVEHIQKFNQKNLKNLNIEIEDLRKKIGSFTEEQKKERSESEEKLITLEKKYSVQNISIELFWREVIKGNSSFQQSPIKVVCQLIKKGEPFEFLNGDDLTIDSNFLIQLREELLDKDDNKILFLSILGPQSSGKSTLLNRIFGCHFLTSMGRCTKGVFLQLLKISNKEQFQNFDYILLLDSEGLQSPNQKDPEFDKKISLFIIQISDILIFNVKGEIHSTFHNLIEVCFYTLAKYSKLQFLKQFSWCFNQNSQINDDEKHKLLKQIEDIGKKLNSEENLIEEDGNKICYLQQLDLNIDHIYILGMATNSKEWQNSDNSKQIQEIKQEINLQDYSKNALSFGISIINKFINKYNGQQKNRHEILTWKTFITKVQQCWEIVSKLPDLVEFSDLKEQKDYETINKIATEKMTKANEKFLSFDNIIQQIQAKSELENSLENYNQIQKDFQQDFQQQCSYQKEEILNELQHEYSFSIISNAIRKKVEGNIAEVYQAIGLEGSLIILQKIHQLRRQFQYSLVPAKIQQTVNEIQNDSEQLITLQEDKSIRDNKYEQIWNELVESSNLEVEKLHIEFQKKLFDCFLKYKKQYQFKAESLEDQIDYFVKQINNQDPNTQKENQMEKICSLFLEDFQKNSFNTLNKFSKQQFQQIFDEDILNRLNNLDKSTLINPLNYLLKKTTYETIEKKEIVKILQKGLKQKLIQIVKEQKGDEKKQLEVQDLFNTLNQLPIQFDKKILQAVLDLIKKDFSRFKEILNEDYNKKVFCHATTNDFYKSRFDSSIFPQKIQSTAVTKSPNKFQASNYSNEILTQDNSAAVVNKKQNKLSPPLFPQNKQNLSSIQNSLYPNVQGNTQQIPIQTQPPNLQNKQYQQIRQAPQYSEYSYLRQKKSAYSPNLCQRYLQSAQTQHITINKLTTIYKLTNLYKIRFHKAIKYYHNLIKLINPLLKPKIILILIIQSIHQKKNLKLYPNQQIFFI</sequence>